<feature type="transmembrane region" description="Helical" evidence="5">
    <location>
        <begin position="88"/>
        <end position="111"/>
    </location>
</feature>
<comment type="caution">
    <text evidence="6">The sequence shown here is derived from an EMBL/GenBank/DDBJ whole genome shotgun (WGS) entry which is preliminary data.</text>
</comment>
<dbReference type="Pfam" id="PF04172">
    <property type="entry name" value="LrgB"/>
    <property type="match status" value="1"/>
</dbReference>
<dbReference type="Proteomes" id="UP000618460">
    <property type="component" value="Unassembled WGS sequence"/>
</dbReference>
<dbReference type="EMBL" id="BMLG01000006">
    <property type="protein sequence ID" value="GGM30501.1"/>
    <property type="molecule type" value="Genomic_DNA"/>
</dbReference>
<feature type="transmembrane region" description="Helical" evidence="5">
    <location>
        <begin position="204"/>
        <end position="231"/>
    </location>
</feature>
<accession>A0A917TNM4</accession>
<feature type="transmembrane region" description="Helical" evidence="5">
    <location>
        <begin position="144"/>
        <end position="164"/>
    </location>
</feature>
<keyword evidence="2 5" id="KW-0812">Transmembrane</keyword>
<dbReference type="PANTHER" id="PTHR30249">
    <property type="entry name" value="PUTATIVE SEROTONIN TRANSPORTER"/>
    <property type="match status" value="1"/>
</dbReference>
<feature type="transmembrane region" description="Helical" evidence="5">
    <location>
        <begin position="57"/>
        <end position="76"/>
    </location>
</feature>
<evidence type="ECO:0000256" key="3">
    <source>
        <dbReference type="ARBA" id="ARBA00022989"/>
    </source>
</evidence>
<name>A0A917TNM4_9BACI</name>
<comment type="subcellular location">
    <subcellularLocation>
        <location evidence="1">Membrane</location>
        <topology evidence="1">Multi-pass membrane protein</topology>
    </subcellularLocation>
</comment>
<dbReference type="AlphaFoldDB" id="A0A917TNM4"/>
<evidence type="ECO:0000313" key="6">
    <source>
        <dbReference type="EMBL" id="GGM30501.1"/>
    </source>
</evidence>
<sequence length="232" mass="24849">MIFLFVTILTYGLYKLAKQLTKKVDFPLFHPLLLTPALLIGAIFTLNISVSDYTEGAFLLTHMLGPATIAFAIPVYKHLSVLKKHIGLILISVTAGSLIAIFSSFGLAILLKMEHHFLISLLPRSITTPLAMEVSTGIGGQPSLTIIFVIMTGILGGVMGPAVFKLFGVKSPIAKGLALGMSAHAVGTNRAIEYGEEATTFSTLAMILAGVITILIFEAVPVTSRFLLFFVN</sequence>
<keyword evidence="4 5" id="KW-0472">Membrane</keyword>
<evidence type="ECO:0000256" key="2">
    <source>
        <dbReference type="ARBA" id="ARBA00022692"/>
    </source>
</evidence>
<dbReference type="PANTHER" id="PTHR30249:SF0">
    <property type="entry name" value="PLASTIDAL GLYCOLATE_GLYCERATE TRANSLOCATOR 1, CHLOROPLASTIC"/>
    <property type="match status" value="1"/>
</dbReference>
<feature type="transmembrane region" description="Helical" evidence="5">
    <location>
        <begin position="33"/>
        <end position="50"/>
    </location>
</feature>
<protein>
    <recommendedName>
        <fullName evidence="8">LrgB</fullName>
    </recommendedName>
</protein>
<keyword evidence="7" id="KW-1185">Reference proteome</keyword>
<evidence type="ECO:0000256" key="5">
    <source>
        <dbReference type="SAM" id="Phobius"/>
    </source>
</evidence>
<gene>
    <name evidence="6" type="primary">ywbG</name>
    <name evidence="6" type="ORF">GCM10011351_15800</name>
</gene>
<evidence type="ECO:0000256" key="1">
    <source>
        <dbReference type="ARBA" id="ARBA00004141"/>
    </source>
</evidence>
<evidence type="ECO:0008006" key="8">
    <source>
        <dbReference type="Google" id="ProtNLM"/>
    </source>
</evidence>
<evidence type="ECO:0000256" key="4">
    <source>
        <dbReference type="ARBA" id="ARBA00023136"/>
    </source>
</evidence>
<reference evidence="6" key="1">
    <citation type="journal article" date="2014" name="Int. J. Syst. Evol. Microbiol.">
        <title>Complete genome sequence of Corynebacterium casei LMG S-19264T (=DSM 44701T), isolated from a smear-ripened cheese.</title>
        <authorList>
            <consortium name="US DOE Joint Genome Institute (JGI-PGF)"/>
            <person name="Walter F."/>
            <person name="Albersmeier A."/>
            <person name="Kalinowski J."/>
            <person name="Ruckert C."/>
        </authorList>
    </citation>
    <scope>NUCLEOTIDE SEQUENCE</scope>
    <source>
        <strain evidence="6">CGMCC 1.6333</strain>
    </source>
</reference>
<proteinExistence type="predicted"/>
<dbReference type="GO" id="GO:0016020">
    <property type="term" value="C:membrane"/>
    <property type="evidence" value="ECO:0007669"/>
    <property type="project" value="UniProtKB-SubCell"/>
</dbReference>
<keyword evidence="3 5" id="KW-1133">Transmembrane helix</keyword>
<dbReference type="RefSeq" id="WP_117154099.1">
    <property type="nucleotide sequence ID" value="NZ_BMLG01000006.1"/>
</dbReference>
<dbReference type="InterPro" id="IPR007300">
    <property type="entry name" value="CidB/LrgB"/>
</dbReference>
<organism evidence="6 7">
    <name type="scientific">Paraliobacillus quinghaiensis</name>
    <dbReference type="NCBI Taxonomy" id="470815"/>
    <lineage>
        <taxon>Bacteria</taxon>
        <taxon>Bacillati</taxon>
        <taxon>Bacillota</taxon>
        <taxon>Bacilli</taxon>
        <taxon>Bacillales</taxon>
        <taxon>Bacillaceae</taxon>
        <taxon>Paraliobacillus</taxon>
    </lineage>
</organism>
<dbReference type="OrthoDB" id="9811701at2"/>
<reference evidence="6" key="2">
    <citation type="submission" date="2020-09" db="EMBL/GenBank/DDBJ databases">
        <authorList>
            <person name="Sun Q."/>
            <person name="Zhou Y."/>
        </authorList>
    </citation>
    <scope>NUCLEOTIDE SEQUENCE</scope>
    <source>
        <strain evidence="6">CGMCC 1.6333</strain>
    </source>
</reference>
<evidence type="ECO:0000313" key="7">
    <source>
        <dbReference type="Proteomes" id="UP000618460"/>
    </source>
</evidence>